<accession>A0A1H1EQC9</accession>
<gene>
    <name evidence="1" type="ORF">SAMN05443245_3213</name>
</gene>
<dbReference type="AlphaFoldDB" id="A0A1H1EQC9"/>
<sequence>MPSWRKRLDRPFAPRFDDMRSCIVPERCTRPHPRKEIACRINSGRRDSPLVCGLRAFYGLMTFDETGVLRPLAAWFSRRGGEAERDPLHPIRVIPAREVSGSYQSSIPRRAASVHSVRACCPAGFTRRFRPGYVRFLPYGKDSMTANSSDMCFALRRVAADAPCFSVASGNRTERAR</sequence>
<organism evidence="1 2">
    <name type="scientific">Paraburkholderia fungorum</name>
    <dbReference type="NCBI Taxonomy" id="134537"/>
    <lineage>
        <taxon>Bacteria</taxon>
        <taxon>Pseudomonadati</taxon>
        <taxon>Pseudomonadota</taxon>
        <taxon>Betaproteobacteria</taxon>
        <taxon>Burkholderiales</taxon>
        <taxon>Burkholderiaceae</taxon>
        <taxon>Paraburkholderia</taxon>
    </lineage>
</organism>
<keyword evidence="2" id="KW-1185">Reference proteome</keyword>
<dbReference type="EMBL" id="FNKP01000001">
    <property type="protein sequence ID" value="SDQ90709.1"/>
    <property type="molecule type" value="Genomic_DNA"/>
</dbReference>
<protein>
    <submittedName>
        <fullName evidence="1">Uncharacterized protein</fullName>
    </submittedName>
</protein>
<evidence type="ECO:0000313" key="2">
    <source>
        <dbReference type="Proteomes" id="UP000183487"/>
    </source>
</evidence>
<evidence type="ECO:0000313" key="1">
    <source>
        <dbReference type="EMBL" id="SDQ90709.1"/>
    </source>
</evidence>
<reference evidence="2" key="1">
    <citation type="submission" date="2016-10" db="EMBL/GenBank/DDBJ databases">
        <authorList>
            <person name="Varghese N."/>
        </authorList>
    </citation>
    <scope>NUCLEOTIDE SEQUENCE [LARGE SCALE GENOMIC DNA]</scope>
    <source>
        <strain evidence="2">GAS106B</strain>
    </source>
</reference>
<dbReference type="Proteomes" id="UP000183487">
    <property type="component" value="Unassembled WGS sequence"/>
</dbReference>
<proteinExistence type="predicted"/>
<name>A0A1H1EQC9_9BURK</name>